<keyword evidence="5 8" id="KW-0812">Transmembrane</keyword>
<dbReference type="Pfam" id="PF03591">
    <property type="entry name" value="AzlC"/>
    <property type="match status" value="1"/>
</dbReference>
<proteinExistence type="inferred from homology"/>
<accession>A0ABQ0BVP4</accession>
<dbReference type="PANTHER" id="PTHR34979">
    <property type="entry name" value="INNER MEMBRANE PROTEIN YGAZ"/>
    <property type="match status" value="1"/>
</dbReference>
<reference evidence="9 10" key="1">
    <citation type="submission" date="2024-04" db="EMBL/GenBank/DDBJ databases">
        <title>Defined microbial consortia suppress multidrug-resistant proinflammatory Enterobacteriaceae via ecological control.</title>
        <authorList>
            <person name="Furuichi M."/>
            <person name="Kawaguchi T."/>
            <person name="Pust M."/>
            <person name="Yasuma K."/>
            <person name="Plichta D."/>
            <person name="Hasegawa N."/>
            <person name="Ohya T."/>
            <person name="Bhattarai S."/>
            <person name="Sasajima S."/>
            <person name="Aoto Y."/>
            <person name="Tuganbaev T."/>
            <person name="Yaginuma M."/>
            <person name="Ueda M."/>
            <person name="Okahashi N."/>
            <person name="Amafuji K."/>
            <person name="Kiridooshi Y."/>
            <person name="Sugita K."/>
            <person name="Strazar M."/>
            <person name="Skelly A."/>
            <person name="Suda W."/>
            <person name="Hattori M."/>
            <person name="Nakamoto N."/>
            <person name="Caballero S."/>
            <person name="Norman J."/>
            <person name="Olle B."/>
            <person name="Tanoue T."/>
            <person name="Arita M."/>
            <person name="Bucci V."/>
            <person name="Atarashi K."/>
            <person name="Xavier R."/>
            <person name="Honda K."/>
        </authorList>
    </citation>
    <scope>NUCLEOTIDE SEQUENCE [LARGE SCALE GENOMIC DNA]</scope>
    <source>
        <strain evidence="10">k34-0107-D12</strain>
    </source>
</reference>
<evidence type="ECO:0000256" key="2">
    <source>
        <dbReference type="ARBA" id="ARBA00010735"/>
    </source>
</evidence>
<dbReference type="InterPro" id="IPR011606">
    <property type="entry name" value="Brnchd-chn_aa_trnsp_permease"/>
</dbReference>
<feature type="transmembrane region" description="Helical" evidence="8">
    <location>
        <begin position="64"/>
        <end position="83"/>
    </location>
</feature>
<keyword evidence="10" id="KW-1185">Reference proteome</keyword>
<feature type="transmembrane region" description="Helical" evidence="8">
    <location>
        <begin position="127"/>
        <end position="154"/>
    </location>
</feature>
<dbReference type="EMBL" id="BAABZQ010000001">
    <property type="protein sequence ID" value="GAA6500611.1"/>
    <property type="molecule type" value="Genomic_DNA"/>
</dbReference>
<keyword evidence="6 8" id="KW-1133">Transmembrane helix</keyword>
<evidence type="ECO:0000256" key="8">
    <source>
        <dbReference type="SAM" id="Phobius"/>
    </source>
</evidence>
<feature type="transmembrane region" description="Helical" evidence="8">
    <location>
        <begin position="206"/>
        <end position="224"/>
    </location>
</feature>
<gene>
    <name evidence="9" type="ORF">K340107D12_34270</name>
</gene>
<comment type="caution">
    <text evidence="9">The sequence shown here is derived from an EMBL/GenBank/DDBJ whole genome shotgun (WGS) entry which is preliminary data.</text>
</comment>
<evidence type="ECO:0000256" key="7">
    <source>
        <dbReference type="ARBA" id="ARBA00023136"/>
    </source>
</evidence>
<evidence type="ECO:0000256" key="5">
    <source>
        <dbReference type="ARBA" id="ARBA00022692"/>
    </source>
</evidence>
<evidence type="ECO:0000313" key="10">
    <source>
        <dbReference type="Proteomes" id="UP001600941"/>
    </source>
</evidence>
<evidence type="ECO:0000256" key="3">
    <source>
        <dbReference type="ARBA" id="ARBA00022448"/>
    </source>
</evidence>
<name>A0ABQ0BVP4_9FIRM</name>
<feature type="transmembrane region" description="Helical" evidence="8">
    <location>
        <begin position="184"/>
        <end position="200"/>
    </location>
</feature>
<evidence type="ECO:0000256" key="6">
    <source>
        <dbReference type="ARBA" id="ARBA00022989"/>
    </source>
</evidence>
<protein>
    <submittedName>
        <fullName evidence="9">AzlC family ABC transporter permease</fullName>
    </submittedName>
</protein>
<evidence type="ECO:0000313" key="9">
    <source>
        <dbReference type="EMBL" id="GAA6500611.1"/>
    </source>
</evidence>
<keyword evidence="7 8" id="KW-0472">Membrane</keyword>
<evidence type="ECO:0000256" key="4">
    <source>
        <dbReference type="ARBA" id="ARBA00022475"/>
    </source>
</evidence>
<sequence>MKKKAFRAALPYTLPICVAFLFLGMSYGFLMRSKGFSFVYPMCMSLFIYAGSMEFVTVDLLLSAFHPFSAFLLALMVNARYLFYGIPMLKRYKNCGWKKVFLIFGMCDEVFSINCTVNPPEDVDKGWFMLFVTWLGQLYWVSGATLGALLGYVIHFDTKGIEFIMTALFWVMFLNQWEDKKGHLPALVGLGGSFLCLFIFGSQNFMLPAMVLIVLCFTALRGSMIPEVEQ</sequence>
<dbReference type="RefSeq" id="WP_033140372.1">
    <property type="nucleotide sequence ID" value="NZ_AP031413.1"/>
</dbReference>
<keyword evidence="4" id="KW-1003">Cell membrane</keyword>
<evidence type="ECO:0000256" key="1">
    <source>
        <dbReference type="ARBA" id="ARBA00004651"/>
    </source>
</evidence>
<organism evidence="9 10">
    <name type="scientific">Blautia parvula</name>
    <dbReference type="NCBI Taxonomy" id="2877527"/>
    <lineage>
        <taxon>Bacteria</taxon>
        <taxon>Bacillati</taxon>
        <taxon>Bacillota</taxon>
        <taxon>Clostridia</taxon>
        <taxon>Lachnospirales</taxon>
        <taxon>Lachnospiraceae</taxon>
        <taxon>Blautia</taxon>
    </lineage>
</organism>
<feature type="transmembrane region" description="Helical" evidence="8">
    <location>
        <begin position="38"/>
        <end position="58"/>
    </location>
</feature>
<dbReference type="Proteomes" id="UP001600941">
    <property type="component" value="Unassembled WGS sequence"/>
</dbReference>
<keyword evidence="3" id="KW-0813">Transport</keyword>
<feature type="transmembrane region" description="Helical" evidence="8">
    <location>
        <begin position="160"/>
        <end position="177"/>
    </location>
</feature>
<comment type="subcellular location">
    <subcellularLocation>
        <location evidence="1">Cell membrane</location>
        <topology evidence="1">Multi-pass membrane protein</topology>
    </subcellularLocation>
</comment>
<comment type="similarity">
    <text evidence="2">Belongs to the AzlC family.</text>
</comment>
<feature type="transmembrane region" description="Helical" evidence="8">
    <location>
        <begin position="12"/>
        <end position="31"/>
    </location>
</feature>
<dbReference type="PANTHER" id="PTHR34979:SF1">
    <property type="entry name" value="INNER MEMBRANE PROTEIN YGAZ"/>
    <property type="match status" value="1"/>
</dbReference>